<dbReference type="SUPFAM" id="SSF64182">
    <property type="entry name" value="DHH phosphoesterases"/>
    <property type="match status" value="1"/>
</dbReference>
<gene>
    <name evidence="1" type="ORF">A3I41_01480</name>
</gene>
<dbReference type="Proteomes" id="UP000176593">
    <property type="component" value="Unassembled WGS sequence"/>
</dbReference>
<accession>A0A1F7V6X9</accession>
<dbReference type="PANTHER" id="PTHR47618:SF1">
    <property type="entry name" value="BIFUNCTIONAL OLIGORIBONUCLEASE AND PAP PHOSPHATASE NRNA"/>
    <property type="match status" value="1"/>
</dbReference>
<dbReference type="EMBL" id="MGEQ01000010">
    <property type="protein sequence ID" value="OGL86221.1"/>
    <property type="molecule type" value="Genomic_DNA"/>
</dbReference>
<evidence type="ECO:0000313" key="2">
    <source>
        <dbReference type="Proteomes" id="UP000176593"/>
    </source>
</evidence>
<name>A0A1F7V6X9_9BACT</name>
<evidence type="ECO:0000313" key="1">
    <source>
        <dbReference type="EMBL" id="OGL86221.1"/>
    </source>
</evidence>
<proteinExistence type="predicted"/>
<evidence type="ECO:0008006" key="3">
    <source>
        <dbReference type="Google" id="ProtNLM"/>
    </source>
</evidence>
<protein>
    <recommendedName>
        <fullName evidence="3">DDH domain-containing protein</fullName>
    </recommendedName>
</protein>
<reference evidence="1 2" key="1">
    <citation type="journal article" date="2016" name="Nat. Commun.">
        <title>Thousands of microbial genomes shed light on interconnected biogeochemical processes in an aquifer system.</title>
        <authorList>
            <person name="Anantharaman K."/>
            <person name="Brown C.T."/>
            <person name="Hug L.A."/>
            <person name="Sharon I."/>
            <person name="Castelle C.J."/>
            <person name="Probst A.J."/>
            <person name="Thomas B.C."/>
            <person name="Singh A."/>
            <person name="Wilkins M.J."/>
            <person name="Karaoz U."/>
            <person name="Brodie E.L."/>
            <person name="Williams K.H."/>
            <person name="Hubbard S.S."/>
            <person name="Banfield J.F."/>
        </authorList>
    </citation>
    <scope>NUCLEOTIDE SEQUENCE [LARGE SCALE GENOMIC DNA]</scope>
</reference>
<comment type="caution">
    <text evidence="1">The sequence shown here is derived from an EMBL/GenBank/DDBJ whole genome shotgun (WGS) entry which is preliminary data.</text>
</comment>
<sequence>MALAQHTQILEAFKRSTRPLICVPSGANADHYASAIGLARVLEKLEKKPTIVAADGAAPKNIHFLSGHEKIQPRMENLRQFVIELDATKTKVDELTYELKDEKLFVYLSPKKGFWDASDVKTSSSGYKHDLIICIGSPDYESCAHLYQENTDFFFRTPIINVDHTPENEHYGQINIVDLTASACGEVCHDLIEAIEPGLMDDEIATAFLTGMIAKTKSFKTKNVTPKTLQTASKLIARGAKREHIIQHLYRTRSVSTLRLWGRALARLKTDEHTHMVWTMLSAQDFMHAGAEEQDLPDVIDELLSSSPNARVTVLVFETAQHDIKAIVRTERPLDAITLCAPFHASGTHEEVRLIFPNKTLVQTERELIEHVKKSMALYA</sequence>
<dbReference type="InterPro" id="IPR051319">
    <property type="entry name" value="Oligoribo/pAp-PDE_c-di-AMP_PDE"/>
</dbReference>
<dbReference type="PANTHER" id="PTHR47618">
    <property type="entry name" value="BIFUNCTIONAL OLIGORIBONUCLEASE AND PAP PHOSPHATASE NRNA"/>
    <property type="match status" value="1"/>
</dbReference>
<dbReference type="AlphaFoldDB" id="A0A1F7V6X9"/>
<dbReference type="Gene3D" id="3.10.310.30">
    <property type="match status" value="1"/>
</dbReference>
<dbReference type="InterPro" id="IPR038763">
    <property type="entry name" value="DHH_sf"/>
</dbReference>
<organism evidence="1 2">
    <name type="scientific">Candidatus Uhrbacteria bacterium RIFCSPLOWO2_02_FULL_48_18</name>
    <dbReference type="NCBI Taxonomy" id="1802408"/>
    <lineage>
        <taxon>Bacteria</taxon>
        <taxon>Candidatus Uhriibacteriota</taxon>
    </lineage>
</organism>
<dbReference type="Gene3D" id="3.90.1640.10">
    <property type="entry name" value="inorganic pyrophosphatase (n-terminal core)"/>
    <property type="match status" value="2"/>
</dbReference>